<dbReference type="Gene3D" id="3.90.1310.10">
    <property type="entry name" value="Penicillin-binding protein 2a (Domain 2)"/>
    <property type="match status" value="1"/>
</dbReference>
<evidence type="ECO:0000259" key="5">
    <source>
        <dbReference type="Pfam" id="PF00905"/>
    </source>
</evidence>
<feature type="region of interest" description="Disordered" evidence="4">
    <location>
        <begin position="612"/>
        <end position="640"/>
    </location>
</feature>
<dbReference type="OrthoDB" id="9804124at2"/>
<dbReference type="GO" id="GO:0071555">
    <property type="term" value="P:cell wall organization"/>
    <property type="evidence" value="ECO:0007669"/>
    <property type="project" value="TreeGrafter"/>
</dbReference>
<dbReference type="GO" id="GO:0005886">
    <property type="term" value="C:plasma membrane"/>
    <property type="evidence" value="ECO:0007669"/>
    <property type="project" value="TreeGrafter"/>
</dbReference>
<dbReference type="GO" id="GO:0008658">
    <property type="term" value="F:penicillin binding"/>
    <property type="evidence" value="ECO:0007669"/>
    <property type="project" value="InterPro"/>
</dbReference>
<dbReference type="InterPro" id="IPR001460">
    <property type="entry name" value="PCN-bd_Tpept"/>
</dbReference>
<gene>
    <name evidence="7" type="primary">penA_2</name>
    <name evidence="9" type="ORF">DW007_01425</name>
    <name evidence="8" type="ORF">DW811_03295</name>
    <name evidence="7" type="ORF">ERS852490_01355</name>
</gene>
<dbReference type="Gene3D" id="3.40.710.10">
    <property type="entry name" value="DD-peptidase/beta-lactamase superfamily"/>
    <property type="match status" value="1"/>
</dbReference>
<feature type="domain" description="Penicillin-binding protein dimerisation" evidence="6">
    <location>
        <begin position="71"/>
        <end position="230"/>
    </location>
</feature>
<dbReference type="Proteomes" id="UP000284794">
    <property type="component" value="Unassembled WGS sequence"/>
</dbReference>
<accession>A0A174YPI9</accession>
<evidence type="ECO:0000256" key="4">
    <source>
        <dbReference type="SAM" id="MobiDB-lite"/>
    </source>
</evidence>
<dbReference type="SUPFAM" id="SSF56601">
    <property type="entry name" value="beta-lactamase/transpeptidase-like"/>
    <property type="match status" value="1"/>
</dbReference>
<dbReference type="InterPro" id="IPR012338">
    <property type="entry name" value="Beta-lactam/transpept-like"/>
</dbReference>
<dbReference type="SUPFAM" id="SSF56519">
    <property type="entry name" value="Penicillin binding protein dimerisation domain"/>
    <property type="match status" value="1"/>
</dbReference>
<dbReference type="AlphaFoldDB" id="A0A174YPI9"/>
<dbReference type="Proteomes" id="UP000285201">
    <property type="component" value="Unassembled WGS sequence"/>
</dbReference>
<evidence type="ECO:0000256" key="2">
    <source>
        <dbReference type="ARBA" id="ARBA00007171"/>
    </source>
</evidence>
<dbReference type="Pfam" id="PF03717">
    <property type="entry name" value="PBP_dimer"/>
    <property type="match status" value="1"/>
</dbReference>
<evidence type="ECO:0000313" key="11">
    <source>
        <dbReference type="Proteomes" id="UP000284794"/>
    </source>
</evidence>
<evidence type="ECO:0000256" key="1">
    <source>
        <dbReference type="ARBA" id="ARBA00004370"/>
    </source>
</evidence>
<dbReference type="InterPro" id="IPR036138">
    <property type="entry name" value="PBP_dimer_sf"/>
</dbReference>
<dbReference type="Proteomes" id="UP000095621">
    <property type="component" value="Unassembled WGS sequence"/>
</dbReference>
<evidence type="ECO:0000313" key="10">
    <source>
        <dbReference type="Proteomes" id="UP000095621"/>
    </source>
</evidence>
<evidence type="ECO:0000313" key="9">
    <source>
        <dbReference type="EMBL" id="RHL72546.1"/>
    </source>
</evidence>
<reference evidence="11 12" key="2">
    <citation type="submission" date="2018-08" db="EMBL/GenBank/DDBJ databases">
        <title>A genome reference for cultivated species of the human gut microbiota.</title>
        <authorList>
            <person name="Zou Y."/>
            <person name="Xue W."/>
            <person name="Luo G."/>
        </authorList>
    </citation>
    <scope>NUCLEOTIDE SEQUENCE [LARGE SCALE GENOMIC DNA]</scope>
    <source>
        <strain evidence="9 12">AF36-7BH</strain>
        <strain evidence="8 11">AM32-2AC</strain>
    </source>
</reference>
<dbReference type="EMBL" id="QROY01000001">
    <property type="protein sequence ID" value="RHL72546.1"/>
    <property type="molecule type" value="Genomic_DNA"/>
</dbReference>
<evidence type="ECO:0000256" key="3">
    <source>
        <dbReference type="ARBA" id="ARBA00023136"/>
    </source>
</evidence>
<evidence type="ECO:0000259" key="6">
    <source>
        <dbReference type="Pfam" id="PF03717"/>
    </source>
</evidence>
<name>A0A174YPI9_9FIRM</name>
<keyword evidence="3" id="KW-0472">Membrane</keyword>
<dbReference type="EMBL" id="CZBU01000003">
    <property type="protein sequence ID" value="CUQ77024.1"/>
    <property type="molecule type" value="Genomic_DNA"/>
</dbReference>
<comment type="subcellular location">
    <subcellularLocation>
        <location evidence="1">Membrane</location>
    </subcellularLocation>
</comment>
<proteinExistence type="inferred from homology"/>
<reference evidence="7 10" key="1">
    <citation type="submission" date="2015-09" db="EMBL/GenBank/DDBJ databases">
        <authorList>
            <consortium name="Pathogen Informatics"/>
        </authorList>
    </citation>
    <scope>NUCLEOTIDE SEQUENCE [LARGE SCALE GENOMIC DNA]</scope>
    <source>
        <strain evidence="7 10">2789STDY5834875</strain>
    </source>
</reference>
<evidence type="ECO:0000313" key="7">
    <source>
        <dbReference type="EMBL" id="CUQ77024.1"/>
    </source>
</evidence>
<dbReference type="InterPro" id="IPR050515">
    <property type="entry name" value="Beta-lactam/transpept"/>
</dbReference>
<evidence type="ECO:0000313" key="8">
    <source>
        <dbReference type="EMBL" id="RHD10086.1"/>
    </source>
</evidence>
<feature type="domain" description="Penicillin-binding protein transpeptidase" evidence="5">
    <location>
        <begin position="269"/>
        <end position="597"/>
    </location>
</feature>
<dbReference type="PANTHER" id="PTHR30627">
    <property type="entry name" value="PEPTIDOGLYCAN D,D-TRANSPEPTIDASE"/>
    <property type="match status" value="1"/>
</dbReference>
<evidence type="ECO:0000313" key="12">
    <source>
        <dbReference type="Proteomes" id="UP000285201"/>
    </source>
</evidence>
<dbReference type="InterPro" id="IPR005311">
    <property type="entry name" value="PBP_dimer"/>
</dbReference>
<dbReference type="Pfam" id="PF00905">
    <property type="entry name" value="Transpeptidase"/>
    <property type="match status" value="1"/>
</dbReference>
<sequence length="640" mass="70885">MDNTSEARRKKIMRRKRAMLKRTHRRINVTFIIVFVLLLVLGVRIFMINYTHGEEYSQAVLNHQTYTSTTIPYMRGNITASDGTVLAYSEKVYNLILDVKSVTSEDGKYLNNTIDALVKCFGLDKDNIKKIINDNPSSQYQKLLKELTSDEIAEFNELKAQKNSNIYGVWFEESYVRKYPFSTLACDAIGFASNVNGGELGLESQYDDELSGTDGVSYSYVDEDLNAVETTKAAVNGNNIITTIDYNVQSIIEKYMVAYNQEKPSKNTAIVVMNPKNGEILGMASYPQFDLNNPRNLANVYSEEQLASMSDTDVTNALYQLWTNYCVSESYEPGSTYKPFTIAAGLEEGVVHDGDTYECKGYEYVGPDMIKCHSYSTIGSHGVLTLSQALENSCNPYMINIAIKLGNVRFAQYEKMFGFGAKTGVDLPGEATGIMYDENKITTIDAATNSFGQNVNVNMVQMLSAYSSLINDGKYYQPHIVKRIESANGEVVKENSPVLVRQTVTASTSKYLRKYLENTVELGTAHKAYIEGYSIAGKTGTAQKIPRADLKWVISFIGHAPADDPKFAIYIVLDEPDGTTGTSGSTSDALILAKDIMTELLPYMNVYKDTDEPYVDPGNAPEESGVSDVPVSEPATTGSN</sequence>
<dbReference type="EMBL" id="QSIS01000003">
    <property type="protein sequence ID" value="RHD10086.1"/>
    <property type="molecule type" value="Genomic_DNA"/>
</dbReference>
<dbReference type="RefSeq" id="WP_055215482.1">
    <property type="nucleotide sequence ID" value="NZ_CZBU01000003.1"/>
</dbReference>
<comment type="similarity">
    <text evidence="2">Belongs to the transpeptidase family.</text>
</comment>
<organism evidence="7 10">
    <name type="scientific">Lachnospira eligens</name>
    <dbReference type="NCBI Taxonomy" id="39485"/>
    <lineage>
        <taxon>Bacteria</taxon>
        <taxon>Bacillati</taxon>
        <taxon>Bacillota</taxon>
        <taxon>Clostridia</taxon>
        <taxon>Lachnospirales</taxon>
        <taxon>Lachnospiraceae</taxon>
        <taxon>Lachnospira</taxon>
    </lineage>
</organism>
<protein>
    <submittedName>
        <fullName evidence="7">Penicillin-binding protein 2</fullName>
    </submittedName>
</protein>